<name>A0ABX3XBF8_9BRAD</name>
<organism evidence="3 4">
    <name type="scientific">Bradyrhizobium canariense</name>
    <dbReference type="NCBI Taxonomy" id="255045"/>
    <lineage>
        <taxon>Bacteria</taxon>
        <taxon>Pseudomonadati</taxon>
        <taxon>Pseudomonadota</taxon>
        <taxon>Alphaproteobacteria</taxon>
        <taxon>Hyphomicrobiales</taxon>
        <taxon>Nitrobacteraceae</taxon>
        <taxon>Bradyrhizobium</taxon>
    </lineage>
</organism>
<feature type="coiled-coil region" evidence="1">
    <location>
        <begin position="4"/>
        <end position="31"/>
    </location>
</feature>
<evidence type="ECO:0008006" key="5">
    <source>
        <dbReference type="Google" id="ProtNLM"/>
    </source>
</evidence>
<keyword evidence="4" id="KW-1185">Reference proteome</keyword>
<dbReference type="EMBL" id="NAFK01000118">
    <property type="protein sequence ID" value="OSJ34819.1"/>
    <property type="molecule type" value="Genomic_DNA"/>
</dbReference>
<sequence length="84" mass="9570">MPTLEYLRSEIERMRSQVSRQRKELLQLQRAGRSTASAETLLQRMLAKVDDLCAERDRQVRAAKEGPTCASGKPIRGTPANRRM</sequence>
<evidence type="ECO:0000256" key="2">
    <source>
        <dbReference type="SAM" id="MobiDB-lite"/>
    </source>
</evidence>
<gene>
    <name evidence="3" type="ORF">BST63_02850</name>
</gene>
<protein>
    <recommendedName>
        <fullName evidence="5">Transposase</fullName>
    </recommendedName>
</protein>
<comment type="caution">
    <text evidence="3">The sequence shown here is derived from an EMBL/GenBank/DDBJ whole genome shotgun (WGS) entry which is preliminary data.</text>
</comment>
<reference evidence="3 4" key="1">
    <citation type="submission" date="2017-03" db="EMBL/GenBank/DDBJ databases">
        <title>Whole genome sequences of fourteen strains of Bradyrhizobium canariense and one strain of Bradyrhizobium japonicum isolated from Lupinus (Papilionoideae: Genisteae) species in Algeria.</title>
        <authorList>
            <person name="Crovadore J."/>
            <person name="Chekireb D."/>
            <person name="Brachmann A."/>
            <person name="Chablais R."/>
            <person name="Cochard B."/>
            <person name="Lefort F."/>
        </authorList>
    </citation>
    <scope>NUCLEOTIDE SEQUENCE [LARGE SCALE GENOMIC DNA]</scope>
    <source>
        <strain evidence="3 4">UBMAN05</strain>
    </source>
</reference>
<keyword evidence="1" id="KW-0175">Coiled coil</keyword>
<accession>A0ABX3XBF8</accession>
<proteinExistence type="predicted"/>
<evidence type="ECO:0000313" key="3">
    <source>
        <dbReference type="EMBL" id="OSJ34819.1"/>
    </source>
</evidence>
<evidence type="ECO:0000256" key="1">
    <source>
        <dbReference type="SAM" id="Coils"/>
    </source>
</evidence>
<evidence type="ECO:0000313" key="4">
    <source>
        <dbReference type="Proteomes" id="UP000193884"/>
    </source>
</evidence>
<dbReference type="Proteomes" id="UP000193884">
    <property type="component" value="Unassembled WGS sequence"/>
</dbReference>
<feature type="region of interest" description="Disordered" evidence="2">
    <location>
        <begin position="61"/>
        <end position="84"/>
    </location>
</feature>